<name>A0ACD3AZQ7_9AGAR</name>
<dbReference type="EMBL" id="ML208300">
    <property type="protein sequence ID" value="TFK71248.1"/>
    <property type="molecule type" value="Genomic_DNA"/>
</dbReference>
<evidence type="ECO:0000313" key="2">
    <source>
        <dbReference type="Proteomes" id="UP000308600"/>
    </source>
</evidence>
<accession>A0ACD3AZQ7</accession>
<proteinExistence type="predicted"/>
<organism evidence="1 2">
    <name type="scientific">Pluteus cervinus</name>
    <dbReference type="NCBI Taxonomy" id="181527"/>
    <lineage>
        <taxon>Eukaryota</taxon>
        <taxon>Fungi</taxon>
        <taxon>Dikarya</taxon>
        <taxon>Basidiomycota</taxon>
        <taxon>Agaricomycotina</taxon>
        <taxon>Agaricomycetes</taxon>
        <taxon>Agaricomycetidae</taxon>
        <taxon>Agaricales</taxon>
        <taxon>Pluteineae</taxon>
        <taxon>Pluteaceae</taxon>
        <taxon>Pluteus</taxon>
    </lineage>
</organism>
<dbReference type="Proteomes" id="UP000308600">
    <property type="component" value="Unassembled WGS sequence"/>
</dbReference>
<keyword evidence="2" id="KW-1185">Reference proteome</keyword>
<sequence length="181" mass="19857">MVNGAIFRRTDKRSFSKLIQLAVSGTPTRSLLCLSHLSPISTQTRGKRDAPANKLAMVWILDAIFRKNEKLPHFLNAQNDASLSAKGLRARSNMPLSTSWSTKGGSNRVAIPNTPLPNLPTDHSFPCLVTPSLTPRPFQGNQTVGQARLVSPIFPQRCFALDCRLDPLALVKARRTETAQA</sequence>
<evidence type="ECO:0000313" key="1">
    <source>
        <dbReference type="EMBL" id="TFK71248.1"/>
    </source>
</evidence>
<protein>
    <submittedName>
        <fullName evidence="1">Uncharacterized protein</fullName>
    </submittedName>
</protein>
<gene>
    <name evidence="1" type="ORF">BDN72DRAFT_468122</name>
</gene>
<reference evidence="1 2" key="1">
    <citation type="journal article" date="2019" name="Nat. Ecol. Evol.">
        <title>Megaphylogeny resolves global patterns of mushroom evolution.</title>
        <authorList>
            <person name="Varga T."/>
            <person name="Krizsan K."/>
            <person name="Foldi C."/>
            <person name="Dima B."/>
            <person name="Sanchez-Garcia M."/>
            <person name="Sanchez-Ramirez S."/>
            <person name="Szollosi G.J."/>
            <person name="Szarkandi J.G."/>
            <person name="Papp V."/>
            <person name="Albert L."/>
            <person name="Andreopoulos W."/>
            <person name="Angelini C."/>
            <person name="Antonin V."/>
            <person name="Barry K.W."/>
            <person name="Bougher N.L."/>
            <person name="Buchanan P."/>
            <person name="Buyck B."/>
            <person name="Bense V."/>
            <person name="Catcheside P."/>
            <person name="Chovatia M."/>
            <person name="Cooper J."/>
            <person name="Damon W."/>
            <person name="Desjardin D."/>
            <person name="Finy P."/>
            <person name="Geml J."/>
            <person name="Haridas S."/>
            <person name="Hughes K."/>
            <person name="Justo A."/>
            <person name="Karasinski D."/>
            <person name="Kautmanova I."/>
            <person name="Kiss B."/>
            <person name="Kocsube S."/>
            <person name="Kotiranta H."/>
            <person name="LaButti K.M."/>
            <person name="Lechner B.E."/>
            <person name="Liimatainen K."/>
            <person name="Lipzen A."/>
            <person name="Lukacs Z."/>
            <person name="Mihaltcheva S."/>
            <person name="Morgado L.N."/>
            <person name="Niskanen T."/>
            <person name="Noordeloos M.E."/>
            <person name="Ohm R.A."/>
            <person name="Ortiz-Santana B."/>
            <person name="Ovrebo C."/>
            <person name="Racz N."/>
            <person name="Riley R."/>
            <person name="Savchenko A."/>
            <person name="Shiryaev A."/>
            <person name="Soop K."/>
            <person name="Spirin V."/>
            <person name="Szebenyi C."/>
            <person name="Tomsovsky M."/>
            <person name="Tulloss R.E."/>
            <person name="Uehling J."/>
            <person name="Grigoriev I.V."/>
            <person name="Vagvolgyi C."/>
            <person name="Papp T."/>
            <person name="Martin F.M."/>
            <person name="Miettinen O."/>
            <person name="Hibbett D.S."/>
            <person name="Nagy L.G."/>
        </authorList>
    </citation>
    <scope>NUCLEOTIDE SEQUENCE [LARGE SCALE GENOMIC DNA]</scope>
    <source>
        <strain evidence="1 2">NL-1719</strain>
    </source>
</reference>